<reference evidence="1 2" key="1">
    <citation type="submission" date="2016-10" db="EMBL/GenBank/DDBJ databases">
        <authorList>
            <person name="de Groot N.N."/>
        </authorList>
    </citation>
    <scope>NUCLEOTIDE SEQUENCE [LARGE SCALE GENOMIC DNA]</scope>
    <source>
        <strain evidence="1 2">DSM 527</strain>
    </source>
</reference>
<dbReference type="RefSeq" id="WP_089833303.1">
    <property type="nucleotide sequence ID" value="NZ_FNBN01000003.1"/>
</dbReference>
<name>A0A1G7RXS8_CHIFI</name>
<evidence type="ECO:0000313" key="1">
    <source>
        <dbReference type="EMBL" id="SDG14610.1"/>
    </source>
</evidence>
<dbReference type="Gene3D" id="2.60.120.260">
    <property type="entry name" value="Galactose-binding domain-like"/>
    <property type="match status" value="1"/>
</dbReference>
<protein>
    <submittedName>
        <fullName evidence="1">Gliding motility-associated C-terminal domain-containing protein</fullName>
    </submittedName>
</protein>
<gene>
    <name evidence="1" type="ORF">SAMN04488121_103626</name>
</gene>
<dbReference type="Proteomes" id="UP000199045">
    <property type="component" value="Unassembled WGS sequence"/>
</dbReference>
<dbReference type="EMBL" id="FNBN01000003">
    <property type="protein sequence ID" value="SDG14610.1"/>
    <property type="molecule type" value="Genomic_DNA"/>
</dbReference>
<accession>A0A1G7RXS8</accession>
<sequence length="532" mass="59095">MDRVNNIWYKHALYIIFLFLLSFTTYAQQVIELKNPSLEAEDDMATVLAVDWDSDKPFPNTGPGSGYEPSRPASHGRHWIEMYCRYGYNMYSVPENQLEFYSQAIGQQLAGTLYAGKTYMLSFDLRMPVKEKLHEEVAYGSLVIWGSAARRAEEELLYASGRIYNDDWKRFTAFFTPSKDLQYIRITSAQVGNDTVNVVTFIDNLSPITETLQLDITTGGACPDDSNGFASVNMRNQTENYDFLWTPGDYTTSSVSNLSAGTYQLTVTGKSSGTVSKREVVIPSLDFTTVQSVTGASCYGMSDASIEITASNGQAPYTYTLDNQTSNTSGVFNNLRAGLHIVQLEDQRCVTQVSVNVPEPAPLQLQNVQTKAIICTTASDGQIILTPTGGTYPYSYSINSGRSVSDSIFTNLDDGTYQYTVTDSHLCTVDGQAYIDRNLRDCAVYVPTAFSPNGDGNNDVFRIKLQDAITDYKLSVFGRWGQLVYESNDPHSSWNGKLKEMPLPAGSYVWSITYTNSSRQPIKQTGVLMMIL</sequence>
<dbReference type="Pfam" id="PF13573">
    <property type="entry name" value="SprB"/>
    <property type="match status" value="2"/>
</dbReference>
<organism evidence="1 2">
    <name type="scientific">Chitinophaga filiformis</name>
    <name type="common">Myxococcus filiformis</name>
    <name type="synonym">Flexibacter filiformis</name>
    <dbReference type="NCBI Taxonomy" id="104663"/>
    <lineage>
        <taxon>Bacteria</taxon>
        <taxon>Pseudomonadati</taxon>
        <taxon>Bacteroidota</taxon>
        <taxon>Chitinophagia</taxon>
        <taxon>Chitinophagales</taxon>
        <taxon>Chitinophagaceae</taxon>
        <taxon>Chitinophaga</taxon>
    </lineage>
</organism>
<dbReference type="InterPro" id="IPR026341">
    <property type="entry name" value="T9SS_type_B"/>
</dbReference>
<dbReference type="Pfam" id="PF13585">
    <property type="entry name" value="CHU_C"/>
    <property type="match status" value="1"/>
</dbReference>
<dbReference type="OrthoDB" id="7794186at2"/>
<dbReference type="NCBIfam" id="TIGR04131">
    <property type="entry name" value="Bac_Flav_CTERM"/>
    <property type="match status" value="1"/>
</dbReference>
<proteinExistence type="predicted"/>
<evidence type="ECO:0000313" key="2">
    <source>
        <dbReference type="Proteomes" id="UP000199045"/>
    </source>
</evidence>
<dbReference type="AlphaFoldDB" id="A0A1G7RXS8"/>
<dbReference type="InterPro" id="IPR025667">
    <property type="entry name" value="SprB_repeat"/>
</dbReference>
<dbReference type="STRING" id="104663.SAMN04488121_103626"/>